<feature type="region of interest" description="Disordered" evidence="1">
    <location>
        <begin position="1"/>
        <end position="66"/>
    </location>
</feature>
<evidence type="ECO:0000313" key="4">
    <source>
        <dbReference type="EMBL" id="CAF3617834.1"/>
    </source>
</evidence>
<dbReference type="EMBL" id="CAJOBD010000224">
    <property type="protein sequence ID" value="CAF3617834.1"/>
    <property type="molecule type" value="Genomic_DNA"/>
</dbReference>
<gene>
    <name evidence="4" type="ORF">JBS370_LOCUS4624</name>
    <name evidence="3" type="ORF">ZHD862_LOCUS33264</name>
</gene>
<keyword evidence="2" id="KW-0812">Transmembrane</keyword>
<protein>
    <submittedName>
        <fullName evidence="3">Uncharacterized protein</fullName>
    </submittedName>
</protein>
<evidence type="ECO:0000313" key="5">
    <source>
        <dbReference type="Proteomes" id="UP000663864"/>
    </source>
</evidence>
<dbReference type="AlphaFoldDB" id="A0A815L7N6"/>
<accession>A0A815L7N6</accession>
<sequence length="92" mass="10281">MSTPSSLKKSGPLQSVQPLGPPPQRFQSQGAAPQGSPPLRPSPRRALRQRLSREDPSSRGPQAPSRRFISSIHILVQMLLVTIFFLQKYEFM</sequence>
<feature type="transmembrane region" description="Helical" evidence="2">
    <location>
        <begin position="68"/>
        <end position="86"/>
    </location>
</feature>
<proteinExistence type="predicted"/>
<evidence type="ECO:0000313" key="3">
    <source>
        <dbReference type="EMBL" id="CAF1404094.1"/>
    </source>
</evidence>
<dbReference type="Proteomes" id="UP000663836">
    <property type="component" value="Unassembled WGS sequence"/>
</dbReference>
<comment type="caution">
    <text evidence="3">The sequence shown here is derived from an EMBL/GenBank/DDBJ whole genome shotgun (WGS) entry which is preliminary data.</text>
</comment>
<evidence type="ECO:0000256" key="2">
    <source>
        <dbReference type="SAM" id="Phobius"/>
    </source>
</evidence>
<reference evidence="3" key="1">
    <citation type="submission" date="2021-02" db="EMBL/GenBank/DDBJ databases">
        <authorList>
            <person name="Nowell W R."/>
        </authorList>
    </citation>
    <scope>NUCLEOTIDE SEQUENCE</scope>
</reference>
<dbReference type="EMBL" id="CAJNOT010003875">
    <property type="protein sequence ID" value="CAF1404094.1"/>
    <property type="molecule type" value="Genomic_DNA"/>
</dbReference>
<evidence type="ECO:0000256" key="1">
    <source>
        <dbReference type="SAM" id="MobiDB-lite"/>
    </source>
</evidence>
<organism evidence="3 5">
    <name type="scientific">Rotaria sordida</name>
    <dbReference type="NCBI Taxonomy" id="392033"/>
    <lineage>
        <taxon>Eukaryota</taxon>
        <taxon>Metazoa</taxon>
        <taxon>Spiralia</taxon>
        <taxon>Gnathifera</taxon>
        <taxon>Rotifera</taxon>
        <taxon>Eurotatoria</taxon>
        <taxon>Bdelloidea</taxon>
        <taxon>Philodinida</taxon>
        <taxon>Philodinidae</taxon>
        <taxon>Rotaria</taxon>
    </lineage>
</organism>
<dbReference type="Proteomes" id="UP000663864">
    <property type="component" value="Unassembled WGS sequence"/>
</dbReference>
<name>A0A815L7N6_9BILA</name>
<keyword evidence="2" id="KW-1133">Transmembrane helix</keyword>
<feature type="compositionally biased region" description="Polar residues" evidence="1">
    <location>
        <begin position="1"/>
        <end position="17"/>
    </location>
</feature>
<keyword evidence="2" id="KW-0472">Membrane</keyword>